<evidence type="ECO:0000256" key="2">
    <source>
        <dbReference type="ARBA" id="ARBA00005514"/>
    </source>
</evidence>
<dbReference type="Pfam" id="PF04874">
    <property type="entry name" value="Mak16"/>
    <property type="match status" value="1"/>
</dbReference>
<comment type="subcellular location">
    <subcellularLocation>
        <location evidence="1">Nucleus</location>
    </subcellularLocation>
</comment>
<feature type="domain" description="Ribosomal eL28/Mak16" evidence="6">
    <location>
        <begin position="6"/>
        <end position="120"/>
    </location>
</feature>
<dbReference type="PANTHER" id="PTHR23405">
    <property type="entry name" value="MAINTENANCE OF KILLER 16 MAK16 PROTEIN-RELATED"/>
    <property type="match status" value="1"/>
</dbReference>
<feature type="region of interest" description="Disordered" evidence="5">
    <location>
        <begin position="204"/>
        <end position="348"/>
    </location>
</feature>
<dbReference type="PIRSF" id="PIRSF003352">
    <property type="entry name" value="MAK16"/>
    <property type="match status" value="1"/>
</dbReference>
<name>A0A6A5RGS0_9PLEO</name>
<dbReference type="OrthoDB" id="10251342at2759"/>
<keyword evidence="3 4" id="KW-0539">Nucleus</keyword>
<dbReference type="Proteomes" id="UP000800082">
    <property type="component" value="Unassembled WGS sequence"/>
</dbReference>
<dbReference type="Pfam" id="PF01778">
    <property type="entry name" value="Ribosomal_L28e"/>
    <property type="match status" value="1"/>
</dbReference>
<feature type="compositionally biased region" description="Basic residues" evidence="5">
    <location>
        <begin position="305"/>
        <end position="321"/>
    </location>
</feature>
<gene>
    <name evidence="7" type="ORF">M421DRAFT_6634</name>
</gene>
<organism evidence="7 8">
    <name type="scientific">Didymella exigua CBS 183.55</name>
    <dbReference type="NCBI Taxonomy" id="1150837"/>
    <lineage>
        <taxon>Eukaryota</taxon>
        <taxon>Fungi</taxon>
        <taxon>Dikarya</taxon>
        <taxon>Ascomycota</taxon>
        <taxon>Pezizomycotina</taxon>
        <taxon>Dothideomycetes</taxon>
        <taxon>Pleosporomycetidae</taxon>
        <taxon>Pleosporales</taxon>
        <taxon>Pleosporineae</taxon>
        <taxon>Didymellaceae</taxon>
        <taxon>Didymella</taxon>
    </lineage>
</organism>
<feature type="compositionally biased region" description="Acidic residues" evidence="5">
    <location>
        <begin position="267"/>
        <end position="296"/>
    </location>
</feature>
<feature type="compositionally biased region" description="Acidic residues" evidence="5">
    <location>
        <begin position="208"/>
        <end position="231"/>
    </location>
</feature>
<dbReference type="GO" id="GO:0030687">
    <property type="term" value="C:preribosome, large subunit precursor"/>
    <property type="evidence" value="ECO:0007669"/>
    <property type="project" value="TreeGrafter"/>
</dbReference>
<dbReference type="GO" id="GO:0005730">
    <property type="term" value="C:nucleolus"/>
    <property type="evidence" value="ECO:0007669"/>
    <property type="project" value="UniProtKB-UniRule"/>
</dbReference>
<dbReference type="AlphaFoldDB" id="A0A6A5RGS0"/>
<feature type="compositionally biased region" description="Basic and acidic residues" evidence="5">
    <location>
        <begin position="322"/>
        <end position="348"/>
    </location>
</feature>
<dbReference type="GeneID" id="54353981"/>
<evidence type="ECO:0000256" key="5">
    <source>
        <dbReference type="SAM" id="MobiDB-lite"/>
    </source>
</evidence>
<accession>A0A6A5RGS0</accession>
<evidence type="ECO:0000259" key="6">
    <source>
        <dbReference type="Pfam" id="PF01778"/>
    </source>
</evidence>
<dbReference type="FunFam" id="3.30.390.110:FF:000001">
    <property type="entry name" value="Protein MAK16 homolog"/>
    <property type="match status" value="1"/>
</dbReference>
<evidence type="ECO:0000256" key="4">
    <source>
        <dbReference type="PIRNR" id="PIRNR003352"/>
    </source>
</evidence>
<evidence type="ECO:0000313" key="7">
    <source>
        <dbReference type="EMBL" id="KAF1926719.1"/>
    </source>
</evidence>
<dbReference type="Gene3D" id="3.30.390.110">
    <property type="match status" value="1"/>
</dbReference>
<comment type="similarity">
    <text evidence="2 4">Belongs to the MAK16 family.</text>
</comment>
<protein>
    <recommendedName>
        <fullName evidence="4">Protein MAK16</fullName>
    </recommendedName>
</protein>
<dbReference type="InterPro" id="IPR029004">
    <property type="entry name" value="Ribosomal_eL28/Mak16"/>
</dbReference>
<reference evidence="7" key="1">
    <citation type="journal article" date="2020" name="Stud. Mycol.">
        <title>101 Dothideomycetes genomes: a test case for predicting lifestyles and emergence of pathogens.</title>
        <authorList>
            <person name="Haridas S."/>
            <person name="Albert R."/>
            <person name="Binder M."/>
            <person name="Bloem J."/>
            <person name="Labutti K."/>
            <person name="Salamov A."/>
            <person name="Andreopoulos B."/>
            <person name="Baker S."/>
            <person name="Barry K."/>
            <person name="Bills G."/>
            <person name="Bluhm B."/>
            <person name="Cannon C."/>
            <person name="Castanera R."/>
            <person name="Culley D."/>
            <person name="Daum C."/>
            <person name="Ezra D."/>
            <person name="Gonzalez J."/>
            <person name="Henrissat B."/>
            <person name="Kuo A."/>
            <person name="Liang C."/>
            <person name="Lipzen A."/>
            <person name="Lutzoni F."/>
            <person name="Magnuson J."/>
            <person name="Mondo S."/>
            <person name="Nolan M."/>
            <person name="Ohm R."/>
            <person name="Pangilinan J."/>
            <person name="Park H.-J."/>
            <person name="Ramirez L."/>
            <person name="Alfaro M."/>
            <person name="Sun H."/>
            <person name="Tritt A."/>
            <person name="Yoshinaga Y."/>
            <person name="Zwiers L.-H."/>
            <person name="Turgeon B."/>
            <person name="Goodwin S."/>
            <person name="Spatafora J."/>
            <person name="Crous P."/>
            <person name="Grigoriev I."/>
        </authorList>
    </citation>
    <scope>NUCLEOTIDE SEQUENCE</scope>
    <source>
        <strain evidence="7">CBS 183.55</strain>
    </source>
</reference>
<keyword evidence="8" id="KW-1185">Reference proteome</keyword>
<evidence type="ECO:0000256" key="1">
    <source>
        <dbReference type="ARBA" id="ARBA00004123"/>
    </source>
</evidence>
<proteinExistence type="inferred from homology"/>
<dbReference type="EMBL" id="ML978975">
    <property type="protein sequence ID" value="KAF1926719.1"/>
    <property type="molecule type" value="Genomic_DNA"/>
</dbReference>
<dbReference type="PANTHER" id="PTHR23405:SF4">
    <property type="entry name" value="PROTEIN MAK16 HOMOLOG"/>
    <property type="match status" value="1"/>
</dbReference>
<dbReference type="GO" id="GO:0000470">
    <property type="term" value="P:maturation of LSU-rRNA"/>
    <property type="evidence" value="ECO:0007669"/>
    <property type="project" value="TreeGrafter"/>
</dbReference>
<sequence>MASDEIVWSIIGTDFCSYKLKTTKDQTFCRNEHNVSGFCSKQSCPLANSRYATIRSDPATGDLYLYIKAIERAHLPSKWWERIKLPKNYTKALEMVDAHLQYFPKFLVHKNKQRLTRLTQVNIRIRKLAKEDERLGERLVPRLAPKIRRREDARERKALAAAKVERSIERVLIDRLRSGAYGDRPLNVEPNVWKKVMKGLEKEGQLERDEDLDDGEQFDQDDEENEYEYENDNGVGQVEYVSDVEGESDDDMEDFEDWVGGQSPDEASGDDTNDGESASDDSDGDDNAGDDNDDDEALKKALANLKRKRAAAPPSKPKKKPLRDAKAARREIEYEIEREPAARDTVRN</sequence>
<feature type="compositionally biased region" description="Acidic residues" evidence="5">
    <location>
        <begin position="242"/>
        <end position="257"/>
    </location>
</feature>
<dbReference type="GO" id="GO:0000460">
    <property type="term" value="P:maturation of 5.8S rRNA"/>
    <property type="evidence" value="ECO:0007669"/>
    <property type="project" value="TreeGrafter"/>
</dbReference>
<dbReference type="RefSeq" id="XP_033446971.1">
    <property type="nucleotide sequence ID" value="XM_033596314.1"/>
</dbReference>
<dbReference type="InterPro" id="IPR006958">
    <property type="entry name" value="Mak16"/>
</dbReference>
<evidence type="ECO:0000313" key="8">
    <source>
        <dbReference type="Proteomes" id="UP000800082"/>
    </source>
</evidence>
<evidence type="ECO:0000256" key="3">
    <source>
        <dbReference type="ARBA" id="ARBA00023242"/>
    </source>
</evidence>